<dbReference type="Pfam" id="PF03171">
    <property type="entry name" value="2OG-FeII_Oxy"/>
    <property type="match status" value="1"/>
</dbReference>
<feature type="region of interest" description="Disordered" evidence="4">
    <location>
        <begin position="388"/>
        <end position="510"/>
    </location>
</feature>
<protein>
    <recommendedName>
        <fullName evidence="5">Fe2OG dioxygenase domain-containing protein</fullName>
    </recommendedName>
</protein>
<evidence type="ECO:0000256" key="3">
    <source>
        <dbReference type="ARBA" id="ARBA00023004"/>
    </source>
</evidence>
<dbReference type="GO" id="GO:0046872">
    <property type="term" value="F:metal ion binding"/>
    <property type="evidence" value="ECO:0007669"/>
    <property type="project" value="UniProtKB-KW"/>
</dbReference>
<evidence type="ECO:0000256" key="1">
    <source>
        <dbReference type="ARBA" id="ARBA00008056"/>
    </source>
</evidence>
<dbReference type="OrthoDB" id="627829at2759"/>
<dbReference type="Pfam" id="PF14226">
    <property type="entry name" value="DIOX_N"/>
    <property type="match status" value="1"/>
</dbReference>
<dbReference type="EMBL" id="VXIS01000394">
    <property type="protein sequence ID" value="KAA8893866.1"/>
    <property type="molecule type" value="Genomic_DNA"/>
</dbReference>
<evidence type="ECO:0000259" key="5">
    <source>
        <dbReference type="PROSITE" id="PS51471"/>
    </source>
</evidence>
<comment type="similarity">
    <text evidence="1">Belongs to the iron/ascorbate-dependent oxidoreductase family.</text>
</comment>
<dbReference type="InterPro" id="IPR026992">
    <property type="entry name" value="DIOX_N"/>
</dbReference>
<keyword evidence="2" id="KW-0479">Metal-binding</keyword>
<dbReference type="PANTHER" id="PTHR47991">
    <property type="entry name" value="OXOGLUTARATE/IRON-DEPENDENT DIOXYGENASE"/>
    <property type="match status" value="1"/>
</dbReference>
<dbReference type="InterPro" id="IPR044861">
    <property type="entry name" value="IPNS-like_FE2OG_OXY"/>
</dbReference>
<dbReference type="Gene3D" id="2.60.120.330">
    <property type="entry name" value="B-lactam Antibiotic, Isopenicillin N Synthase, Chain"/>
    <property type="match status" value="1"/>
</dbReference>
<reference evidence="6 7" key="1">
    <citation type="submission" date="2019-09" db="EMBL/GenBank/DDBJ databases">
        <title>Draft genome of the ectomycorrhizal ascomycete Sphaerosporella brunnea.</title>
        <authorList>
            <consortium name="DOE Joint Genome Institute"/>
            <person name="Benucci G.M."/>
            <person name="Marozzi G."/>
            <person name="Antonielli L."/>
            <person name="Sanchez S."/>
            <person name="Marco P."/>
            <person name="Wang X."/>
            <person name="Falini L.B."/>
            <person name="Barry K."/>
            <person name="Haridas S."/>
            <person name="Lipzen A."/>
            <person name="Labutti K."/>
            <person name="Grigoriev I.V."/>
            <person name="Murat C."/>
            <person name="Martin F."/>
            <person name="Albertini E."/>
            <person name="Donnini D."/>
            <person name="Bonito G."/>
        </authorList>
    </citation>
    <scope>NUCLEOTIDE SEQUENCE [LARGE SCALE GENOMIC DNA]</scope>
    <source>
        <strain evidence="6 7">Sb_GMNB300</strain>
    </source>
</reference>
<organism evidence="6 7">
    <name type="scientific">Sphaerosporella brunnea</name>
    <dbReference type="NCBI Taxonomy" id="1250544"/>
    <lineage>
        <taxon>Eukaryota</taxon>
        <taxon>Fungi</taxon>
        <taxon>Dikarya</taxon>
        <taxon>Ascomycota</taxon>
        <taxon>Pezizomycotina</taxon>
        <taxon>Pezizomycetes</taxon>
        <taxon>Pezizales</taxon>
        <taxon>Pyronemataceae</taxon>
        <taxon>Sphaerosporella</taxon>
    </lineage>
</organism>
<evidence type="ECO:0000313" key="6">
    <source>
        <dbReference type="EMBL" id="KAA8893866.1"/>
    </source>
</evidence>
<dbReference type="PROSITE" id="PS51471">
    <property type="entry name" value="FE2OG_OXY"/>
    <property type="match status" value="1"/>
</dbReference>
<dbReference type="InterPro" id="IPR005123">
    <property type="entry name" value="Oxoglu/Fe-dep_dioxygenase_dom"/>
</dbReference>
<feature type="domain" description="Fe2OG dioxygenase" evidence="5">
    <location>
        <begin position="208"/>
        <end position="315"/>
    </location>
</feature>
<dbReference type="InterPro" id="IPR027443">
    <property type="entry name" value="IPNS-like_sf"/>
</dbReference>
<dbReference type="GO" id="GO:0044283">
    <property type="term" value="P:small molecule biosynthetic process"/>
    <property type="evidence" value="ECO:0007669"/>
    <property type="project" value="UniProtKB-ARBA"/>
</dbReference>
<dbReference type="SUPFAM" id="SSF51197">
    <property type="entry name" value="Clavaminate synthase-like"/>
    <property type="match status" value="1"/>
</dbReference>
<keyword evidence="7" id="KW-1185">Reference proteome</keyword>
<keyword evidence="3" id="KW-0408">Iron</keyword>
<dbReference type="InParanoid" id="A0A5J5EG07"/>
<sequence>MSSFTEVPILDLSLASDPATKPAFLEDLKRALLEVGFLYIKNTGVDPELVADVVRLTKAFFELPLEEKLRLEMKNSPHFLGYSRLGNEITKHATDYREQIDLATELPAPSVDEPRYRRLRGPNQWPQEDLIPGFRETITKYIERMTVLSTEFTSLVCAFGHGCIWVRGARWGEADFVGVQIAEAIGLPPAAFEKFFEGIGESASGTKRQDKLKLVKYPDMGELKQEGEGAQGVGPHKDSMLSSYLLQVPPHKTLQVQNSAGTWISCPPIDGTFIVAMGQGLEAITGGVVASTTHRVLSPAAGEGPRYSIPFFQGVSYDAKFESMDVPEEVRKLKKEVIGNDVEMTFRKDMFERLGDATLTNRVKSHTDVGEKYYPDILERVKAMQIAESESKSDLAVPDGDKPQGGRRRAPSIVIDKVDSLPSYGEDPGPNGSLQRKEAYAMRKMDAEPDEVRVQSPSPEQQQEEDKPKGRRRAPTIVLEKIDAAPSYGEDPGEDGSIERKQAFEKRKMDATPDEIRVIRDSYI</sequence>
<gene>
    <name evidence="6" type="ORF">FN846DRAFT_895595</name>
</gene>
<name>A0A5J5EG07_9PEZI</name>
<dbReference type="AlphaFoldDB" id="A0A5J5EG07"/>
<feature type="compositionally biased region" description="Basic and acidic residues" evidence="4">
    <location>
        <begin position="389"/>
        <end position="404"/>
    </location>
</feature>
<proteinExistence type="inferred from homology"/>
<comment type="caution">
    <text evidence="6">The sequence shown here is derived from an EMBL/GenBank/DDBJ whole genome shotgun (WGS) entry which is preliminary data.</text>
</comment>
<evidence type="ECO:0000256" key="4">
    <source>
        <dbReference type="SAM" id="MobiDB-lite"/>
    </source>
</evidence>
<evidence type="ECO:0000256" key="2">
    <source>
        <dbReference type="ARBA" id="ARBA00022723"/>
    </source>
</evidence>
<dbReference type="InterPro" id="IPR050295">
    <property type="entry name" value="Plant_2OG-oxidoreductases"/>
</dbReference>
<feature type="compositionally biased region" description="Basic and acidic residues" evidence="4">
    <location>
        <begin position="497"/>
        <end position="510"/>
    </location>
</feature>
<evidence type="ECO:0000313" key="7">
    <source>
        <dbReference type="Proteomes" id="UP000326924"/>
    </source>
</evidence>
<accession>A0A5J5EG07</accession>
<dbReference type="Proteomes" id="UP000326924">
    <property type="component" value="Unassembled WGS sequence"/>
</dbReference>
<feature type="compositionally biased region" description="Basic and acidic residues" evidence="4">
    <location>
        <begin position="435"/>
        <end position="453"/>
    </location>
</feature>